<keyword evidence="2" id="KW-0238">DNA-binding</keyword>
<protein>
    <submittedName>
        <fullName evidence="5">Transcriptional regulator, LacI family</fullName>
    </submittedName>
</protein>
<dbReference type="PROSITE" id="PS00356">
    <property type="entry name" value="HTH_LACI_1"/>
    <property type="match status" value="1"/>
</dbReference>
<dbReference type="InterPro" id="IPR046335">
    <property type="entry name" value="LacI/GalR-like_sensor"/>
</dbReference>
<evidence type="ECO:0000259" key="4">
    <source>
        <dbReference type="PROSITE" id="PS50932"/>
    </source>
</evidence>
<evidence type="ECO:0000256" key="2">
    <source>
        <dbReference type="ARBA" id="ARBA00023125"/>
    </source>
</evidence>
<evidence type="ECO:0000313" key="6">
    <source>
        <dbReference type="Proteomes" id="UP000216004"/>
    </source>
</evidence>
<dbReference type="InterPro" id="IPR000843">
    <property type="entry name" value="HTH_LacI"/>
</dbReference>
<dbReference type="GO" id="GO:0003700">
    <property type="term" value="F:DNA-binding transcription factor activity"/>
    <property type="evidence" value="ECO:0007669"/>
    <property type="project" value="TreeGrafter"/>
</dbReference>
<feature type="domain" description="HTH lacI-type" evidence="4">
    <location>
        <begin position="15"/>
        <end position="69"/>
    </location>
</feature>
<accession>A0A261EUT1</accession>
<dbReference type="Pfam" id="PF13377">
    <property type="entry name" value="Peripla_BP_3"/>
    <property type="match status" value="1"/>
</dbReference>
<name>A0A261EUT1_9BIFI</name>
<dbReference type="PROSITE" id="PS50932">
    <property type="entry name" value="HTH_LACI_2"/>
    <property type="match status" value="1"/>
</dbReference>
<dbReference type="Gene3D" id="1.10.260.40">
    <property type="entry name" value="lambda repressor-like DNA-binding domains"/>
    <property type="match status" value="1"/>
</dbReference>
<comment type="caution">
    <text evidence="5">The sequence shown here is derived from an EMBL/GenBank/DDBJ whole genome shotgun (WGS) entry which is preliminary data.</text>
</comment>
<dbReference type="CDD" id="cd06267">
    <property type="entry name" value="PBP1_LacI_sugar_binding-like"/>
    <property type="match status" value="1"/>
</dbReference>
<dbReference type="AlphaFoldDB" id="A0A261EUT1"/>
<evidence type="ECO:0000313" key="5">
    <source>
        <dbReference type="EMBL" id="OZG50406.1"/>
    </source>
</evidence>
<proteinExistence type="predicted"/>
<dbReference type="InterPro" id="IPR010982">
    <property type="entry name" value="Lambda_DNA-bd_dom_sf"/>
</dbReference>
<dbReference type="PANTHER" id="PTHR30146:SF138">
    <property type="entry name" value="TRANSCRIPTIONAL REGULATORY PROTEIN"/>
    <property type="match status" value="1"/>
</dbReference>
<dbReference type="InterPro" id="IPR028082">
    <property type="entry name" value="Peripla_BP_I"/>
</dbReference>
<dbReference type="Gene3D" id="3.40.50.2300">
    <property type="match status" value="2"/>
</dbReference>
<dbReference type="EMBL" id="MWWS01000004">
    <property type="protein sequence ID" value="OZG50406.1"/>
    <property type="molecule type" value="Genomic_DNA"/>
</dbReference>
<keyword evidence="6" id="KW-1185">Reference proteome</keyword>
<sequence length="349" mass="37726">MLGIGSTLIIRFMGIRIEDVAQATHVSTATVSRALRNLPGVGPTTKKRILETAEALGYIPSPTAASLASGHTHSIGLVQPDMSRWFFGKILESAENTFRKAGYDALVYSLPDYLGPVRQRFNANVLRGKIDALVVLSLFFDPSEEEQLRSLKVPVVFVSVEQPGFNYVGINDEETAARACRHLITLGHKHIGHLSGQTNDKCPVAPTQRRRNGWHNTMQRFHLDSSDDLVEAVTIMTASNGYIATQRLLDRRPDITAILASSDEMAMGAIQAIKERGLRVGHDISVMGIDGHDLSPSFGLATMAQPVSQEGTKAAQLALASITNQTEPKTIVLPTTLVEGPSIGPAPTS</sequence>
<keyword evidence="3" id="KW-0804">Transcription</keyword>
<keyword evidence="1" id="KW-0805">Transcription regulation</keyword>
<gene>
    <name evidence="5" type="ORF">BOCO_0923</name>
</gene>
<reference evidence="5 6" key="1">
    <citation type="journal article" date="2017" name="BMC Genomics">
        <title>Comparative genomic and phylogenomic analyses of the Bifidobacteriaceae family.</title>
        <authorList>
            <person name="Lugli G.A."/>
            <person name="Milani C."/>
            <person name="Turroni F."/>
            <person name="Duranti S."/>
            <person name="Mancabelli L."/>
            <person name="Mangifesta M."/>
            <person name="Ferrario C."/>
            <person name="Modesto M."/>
            <person name="Mattarelli P."/>
            <person name="Jiri K."/>
            <person name="van Sinderen D."/>
            <person name="Ventura M."/>
        </authorList>
    </citation>
    <scope>NUCLEOTIDE SEQUENCE [LARGE SCALE GENOMIC DNA]</scope>
    <source>
        <strain evidence="5 6">DSM 22924</strain>
    </source>
</reference>
<evidence type="ECO:0000256" key="3">
    <source>
        <dbReference type="ARBA" id="ARBA00023163"/>
    </source>
</evidence>
<dbReference type="SUPFAM" id="SSF53822">
    <property type="entry name" value="Periplasmic binding protein-like I"/>
    <property type="match status" value="1"/>
</dbReference>
<evidence type="ECO:0000256" key="1">
    <source>
        <dbReference type="ARBA" id="ARBA00023015"/>
    </source>
</evidence>
<dbReference type="GO" id="GO:0000976">
    <property type="term" value="F:transcription cis-regulatory region binding"/>
    <property type="evidence" value="ECO:0007669"/>
    <property type="project" value="TreeGrafter"/>
</dbReference>
<dbReference type="SMART" id="SM00354">
    <property type="entry name" value="HTH_LACI"/>
    <property type="match status" value="1"/>
</dbReference>
<dbReference type="Proteomes" id="UP000216004">
    <property type="component" value="Unassembled WGS sequence"/>
</dbReference>
<dbReference type="Pfam" id="PF00356">
    <property type="entry name" value="LacI"/>
    <property type="match status" value="1"/>
</dbReference>
<dbReference type="PANTHER" id="PTHR30146">
    <property type="entry name" value="LACI-RELATED TRANSCRIPTIONAL REPRESSOR"/>
    <property type="match status" value="1"/>
</dbReference>
<dbReference type="SUPFAM" id="SSF47413">
    <property type="entry name" value="lambda repressor-like DNA-binding domains"/>
    <property type="match status" value="1"/>
</dbReference>
<dbReference type="CDD" id="cd01392">
    <property type="entry name" value="HTH_LacI"/>
    <property type="match status" value="1"/>
</dbReference>
<organism evidence="5 6">
    <name type="scientific">Bombiscardovia coagulans</name>
    <dbReference type="NCBI Taxonomy" id="686666"/>
    <lineage>
        <taxon>Bacteria</taxon>
        <taxon>Bacillati</taxon>
        <taxon>Actinomycetota</taxon>
        <taxon>Actinomycetes</taxon>
        <taxon>Bifidobacteriales</taxon>
        <taxon>Bifidobacteriaceae</taxon>
        <taxon>Bombiscardovia</taxon>
    </lineage>
</organism>